<name>A0A1J9PAD6_9EURO</name>
<reference evidence="1 2" key="1">
    <citation type="submission" date="2015-07" db="EMBL/GenBank/DDBJ databases">
        <title>Emmonsia species relationships and genome sequence.</title>
        <authorList>
            <consortium name="The Broad Institute Genomics Platform"/>
            <person name="Cuomo C.A."/>
            <person name="Munoz J.F."/>
            <person name="Imamovic A."/>
            <person name="Priest M.E."/>
            <person name="Young S."/>
            <person name="Clay O.K."/>
            <person name="McEwen J.G."/>
        </authorList>
    </citation>
    <scope>NUCLEOTIDE SEQUENCE [LARGE SCALE GENOMIC DNA]</scope>
    <source>
        <strain evidence="1 2">UAMH 9510</strain>
    </source>
</reference>
<comment type="caution">
    <text evidence="1">The sequence shown here is derived from an EMBL/GenBank/DDBJ whole genome shotgun (WGS) entry which is preliminary data.</text>
</comment>
<organism evidence="1 2">
    <name type="scientific">Emergomyces pasteurianus Ep9510</name>
    <dbReference type="NCBI Taxonomy" id="1447872"/>
    <lineage>
        <taxon>Eukaryota</taxon>
        <taxon>Fungi</taxon>
        <taxon>Dikarya</taxon>
        <taxon>Ascomycota</taxon>
        <taxon>Pezizomycotina</taxon>
        <taxon>Eurotiomycetes</taxon>
        <taxon>Eurotiomycetidae</taxon>
        <taxon>Onygenales</taxon>
        <taxon>Ajellomycetaceae</taxon>
        <taxon>Emergomyces</taxon>
    </lineage>
</organism>
<proteinExistence type="predicted"/>
<evidence type="ECO:0000313" key="2">
    <source>
        <dbReference type="Proteomes" id="UP000182235"/>
    </source>
</evidence>
<evidence type="ECO:0000313" key="1">
    <source>
        <dbReference type="EMBL" id="OJD12914.1"/>
    </source>
</evidence>
<dbReference type="AlphaFoldDB" id="A0A1J9PAD6"/>
<protein>
    <submittedName>
        <fullName evidence="1">Uncharacterized protein</fullName>
    </submittedName>
</protein>
<dbReference type="EMBL" id="LGRN01000352">
    <property type="protein sequence ID" value="OJD12914.1"/>
    <property type="molecule type" value="Genomic_DNA"/>
</dbReference>
<accession>A0A1J9PAD6</accession>
<gene>
    <name evidence="1" type="ORF">AJ78_06559</name>
</gene>
<sequence length="76" mass="8332">MPRPGLRFVYPVSAKFSATGGMGNADISNAEYSANRRPGIQELIPADSWLETWRMFALFGTRKPSLNLVLSKSGLS</sequence>
<dbReference type="Proteomes" id="UP000182235">
    <property type="component" value="Unassembled WGS sequence"/>
</dbReference>
<keyword evidence="2" id="KW-1185">Reference proteome</keyword>
<dbReference type="VEuPathDB" id="FungiDB:AJ78_06559"/>